<dbReference type="InterPro" id="IPR002549">
    <property type="entry name" value="AI-2E-like"/>
</dbReference>
<accession>G2KNN3</accession>
<dbReference type="RefSeq" id="WP_014103501.1">
    <property type="nucleotide sequence ID" value="NC_016026.1"/>
</dbReference>
<dbReference type="STRING" id="856793.MICA_1969"/>
<dbReference type="PANTHER" id="PTHR21716:SF64">
    <property type="entry name" value="AI-2 TRANSPORT PROTEIN TQSA"/>
    <property type="match status" value="1"/>
</dbReference>
<feature type="transmembrane region" description="Helical" evidence="6">
    <location>
        <begin position="269"/>
        <end position="285"/>
    </location>
</feature>
<keyword evidence="8" id="KW-1185">Reference proteome</keyword>
<dbReference type="Proteomes" id="UP000009286">
    <property type="component" value="Chromosome"/>
</dbReference>
<dbReference type="HOGENOM" id="CLU_031275_8_0_5"/>
<evidence type="ECO:0000256" key="4">
    <source>
        <dbReference type="ARBA" id="ARBA00022989"/>
    </source>
</evidence>
<comment type="subcellular location">
    <subcellularLocation>
        <location evidence="1">Membrane</location>
        <topology evidence="1">Multi-pass membrane protein</topology>
    </subcellularLocation>
</comment>
<reference evidence="7 8" key="1">
    <citation type="journal article" date="2011" name="BMC Genomics">
        <title>Genomic insights into an obligate epibiotic bacterial predator: Micavibrio aeruginosavorus ARL-13.</title>
        <authorList>
            <person name="Wang Z."/>
            <person name="Kadouri D."/>
            <person name="Wu M."/>
        </authorList>
    </citation>
    <scope>NUCLEOTIDE SEQUENCE [LARGE SCALE GENOMIC DNA]</scope>
    <source>
        <strain evidence="7 8">ARL-13</strain>
    </source>
</reference>
<dbReference type="PANTHER" id="PTHR21716">
    <property type="entry name" value="TRANSMEMBRANE PROTEIN"/>
    <property type="match status" value="1"/>
</dbReference>
<feature type="transmembrane region" description="Helical" evidence="6">
    <location>
        <begin position="208"/>
        <end position="227"/>
    </location>
</feature>
<evidence type="ECO:0000256" key="5">
    <source>
        <dbReference type="ARBA" id="ARBA00023136"/>
    </source>
</evidence>
<proteinExistence type="inferred from homology"/>
<sequence>MTLRAHMMFWTAMAALFLGLVWALGDVLVPFVIGLAIAYLLDPVMQRLSRTGMPRAAAALIILLSFFVVVITVLGLIIPFAYREAVQLAQALPGYAEQARVALQPYFETLQTRFGAGDMSSYQDMVQKWLGRVFSVGGDLVGGILSGGQALVGMIALCALTPLVAFFMMVQWEPITRWIDGMIPRGSYTVIKDLLHDMNTKLGGFIRGQLTVSFILGMAYALALTIAGLNYGFLIGVVTGILSVIPYVGSTFGLVTSLGIAWFQTGGDWSYIGIIAAIFLTGQFIEGNFITPRIMGQAVGLHPLWILFALLAGGTLLGLVGMLLAVPVAVIVSVLTRFAVRQYKSSLYYKDGAAVTPPATVDVAVDQDDQPKDGDQPQ</sequence>
<evidence type="ECO:0000256" key="1">
    <source>
        <dbReference type="ARBA" id="ARBA00004141"/>
    </source>
</evidence>
<evidence type="ECO:0000313" key="7">
    <source>
        <dbReference type="EMBL" id="AEP10278.1"/>
    </source>
</evidence>
<evidence type="ECO:0000313" key="8">
    <source>
        <dbReference type="Proteomes" id="UP000009286"/>
    </source>
</evidence>
<gene>
    <name evidence="7" type="ordered locus">MICA_1969</name>
</gene>
<feature type="transmembrane region" description="Helical" evidence="6">
    <location>
        <begin position="12"/>
        <end position="41"/>
    </location>
</feature>
<evidence type="ECO:0000256" key="2">
    <source>
        <dbReference type="ARBA" id="ARBA00009773"/>
    </source>
</evidence>
<keyword evidence="4 6" id="KW-1133">Transmembrane helix</keyword>
<keyword evidence="5 6" id="KW-0472">Membrane</keyword>
<dbReference type="Pfam" id="PF01594">
    <property type="entry name" value="AI-2E_transport"/>
    <property type="match status" value="1"/>
</dbReference>
<feature type="transmembrane region" description="Helical" evidence="6">
    <location>
        <begin position="233"/>
        <end position="262"/>
    </location>
</feature>
<dbReference type="EMBL" id="CP002382">
    <property type="protein sequence ID" value="AEP10278.1"/>
    <property type="molecule type" value="Genomic_DNA"/>
</dbReference>
<name>G2KNN3_MICAA</name>
<comment type="similarity">
    <text evidence="2">Belongs to the autoinducer-2 exporter (AI-2E) (TC 2.A.86) family.</text>
</comment>
<evidence type="ECO:0000256" key="3">
    <source>
        <dbReference type="ARBA" id="ARBA00022692"/>
    </source>
</evidence>
<organism evidence="7 8">
    <name type="scientific">Micavibrio aeruginosavorus (strain ARL-13)</name>
    <dbReference type="NCBI Taxonomy" id="856793"/>
    <lineage>
        <taxon>Bacteria</taxon>
        <taxon>Pseudomonadati</taxon>
        <taxon>Bdellovibrionota</taxon>
        <taxon>Bdellovibrionia</taxon>
        <taxon>Bdellovibrionales</taxon>
        <taxon>Pseudobdellovibrionaceae</taxon>
        <taxon>Micavibrio</taxon>
    </lineage>
</organism>
<evidence type="ECO:0008006" key="9">
    <source>
        <dbReference type="Google" id="ProtNLM"/>
    </source>
</evidence>
<protein>
    <recommendedName>
        <fullName evidence="9">AI-2E family transporter</fullName>
    </recommendedName>
</protein>
<dbReference type="GO" id="GO:0055085">
    <property type="term" value="P:transmembrane transport"/>
    <property type="evidence" value="ECO:0007669"/>
    <property type="project" value="TreeGrafter"/>
</dbReference>
<keyword evidence="3 6" id="KW-0812">Transmembrane</keyword>
<feature type="transmembrane region" description="Helical" evidence="6">
    <location>
        <begin position="151"/>
        <end position="170"/>
    </location>
</feature>
<dbReference type="eggNOG" id="COG0628">
    <property type="taxonomic scope" value="Bacteria"/>
</dbReference>
<dbReference type="AlphaFoldDB" id="G2KNN3"/>
<evidence type="ECO:0000256" key="6">
    <source>
        <dbReference type="SAM" id="Phobius"/>
    </source>
</evidence>
<dbReference type="KEGG" id="mai:MICA_1969"/>
<dbReference type="GO" id="GO:0016020">
    <property type="term" value="C:membrane"/>
    <property type="evidence" value="ECO:0007669"/>
    <property type="project" value="UniProtKB-SubCell"/>
</dbReference>
<feature type="transmembrane region" description="Helical" evidence="6">
    <location>
        <begin position="56"/>
        <end position="82"/>
    </location>
</feature>
<feature type="transmembrane region" description="Helical" evidence="6">
    <location>
        <begin position="305"/>
        <end position="335"/>
    </location>
</feature>